<dbReference type="Pfam" id="PF02931">
    <property type="entry name" value="Neur_chan_LBD"/>
    <property type="match status" value="1"/>
</dbReference>
<dbReference type="InterPro" id="IPR038050">
    <property type="entry name" value="Neuro_actylchol_rec"/>
</dbReference>
<sequence length="292" mass="32586">MNAVNNLYNELFIKRAYNRYVTPIYQKSSGEWQCKFDGVDNIFVASEALWIPDTQIGNARTLDSVKAEAVKVVQIFSNGTVYFPVFYYAEVACPIIINTFPFDKQICPIMVMSLAFDASHAKVIARGVLKTDERDDHGNGEWDVTNITTINVNQGGSEYIGYVLSIRRVPNFYVYVIALPCFILTALSVVGMFWTPNIKKEQLVKLTIGLTSLVSMTVLLDMLSDAIPKTSVFPLLGIYVVVCVGITSISSVIITLHCLPNPKMKEEKLPTKCKLSEPVVKPDLLLKLNETI</sequence>
<dbReference type="InterPro" id="IPR036734">
    <property type="entry name" value="Neur_chan_lig-bd_sf"/>
</dbReference>
<evidence type="ECO:0000256" key="3">
    <source>
        <dbReference type="ARBA" id="ARBA00022989"/>
    </source>
</evidence>
<reference evidence="9" key="1">
    <citation type="submission" date="2024-02" db="UniProtKB">
        <authorList>
            <consortium name="WormBaseParasite"/>
        </authorList>
    </citation>
    <scope>IDENTIFICATION</scope>
</reference>
<dbReference type="AlphaFoldDB" id="A0AAF3J2J6"/>
<dbReference type="SUPFAM" id="SSF90112">
    <property type="entry name" value="Neurotransmitter-gated ion-channel transmembrane pore"/>
    <property type="match status" value="1"/>
</dbReference>
<comment type="subcellular location">
    <subcellularLocation>
        <location evidence="1">Membrane</location>
        <topology evidence="1">Multi-pass membrane protein</topology>
    </subcellularLocation>
</comment>
<proteinExistence type="inferred from homology"/>
<dbReference type="PROSITE" id="PS00236">
    <property type="entry name" value="NEUROTR_ION_CHANNEL"/>
    <property type="match status" value="1"/>
</dbReference>
<feature type="domain" description="Neurotransmitter-gated ion-channel transmembrane" evidence="7">
    <location>
        <begin position="179"/>
        <end position="255"/>
    </location>
</feature>
<dbReference type="Gene3D" id="1.20.58.390">
    <property type="entry name" value="Neurotransmitter-gated ion-channel transmembrane domain"/>
    <property type="match status" value="1"/>
</dbReference>
<keyword evidence="5" id="KW-0813">Transport</keyword>
<keyword evidence="5" id="KW-0406">Ion transport</keyword>
<dbReference type="GO" id="GO:0004888">
    <property type="term" value="F:transmembrane signaling receptor activity"/>
    <property type="evidence" value="ECO:0007669"/>
    <property type="project" value="InterPro"/>
</dbReference>
<evidence type="ECO:0000259" key="7">
    <source>
        <dbReference type="Pfam" id="PF02932"/>
    </source>
</evidence>
<accession>A0AAF3J2J6</accession>
<dbReference type="SUPFAM" id="SSF63712">
    <property type="entry name" value="Nicotinic receptor ligand binding domain-like"/>
    <property type="match status" value="1"/>
</dbReference>
<feature type="transmembrane region" description="Helical" evidence="5">
    <location>
        <begin position="236"/>
        <end position="259"/>
    </location>
</feature>
<dbReference type="Pfam" id="PF02932">
    <property type="entry name" value="Neur_chan_memb"/>
    <property type="match status" value="1"/>
</dbReference>
<keyword evidence="3 5" id="KW-1133">Transmembrane helix</keyword>
<evidence type="ECO:0000313" key="8">
    <source>
        <dbReference type="Proteomes" id="UP000887575"/>
    </source>
</evidence>
<dbReference type="InterPro" id="IPR036719">
    <property type="entry name" value="Neuro-gated_channel_TM_sf"/>
</dbReference>
<keyword evidence="8" id="KW-1185">Reference proteome</keyword>
<dbReference type="InterPro" id="IPR018000">
    <property type="entry name" value="Neurotransmitter_ion_chnl_CS"/>
</dbReference>
<keyword evidence="2 5" id="KW-0812">Transmembrane</keyword>
<feature type="transmembrane region" description="Helical" evidence="5">
    <location>
        <begin position="172"/>
        <end position="194"/>
    </location>
</feature>
<evidence type="ECO:0000256" key="5">
    <source>
        <dbReference type="RuleBase" id="RU000687"/>
    </source>
</evidence>
<evidence type="ECO:0000259" key="6">
    <source>
        <dbReference type="Pfam" id="PF02931"/>
    </source>
</evidence>
<organism evidence="8 9">
    <name type="scientific">Mesorhabditis belari</name>
    <dbReference type="NCBI Taxonomy" id="2138241"/>
    <lineage>
        <taxon>Eukaryota</taxon>
        <taxon>Metazoa</taxon>
        <taxon>Ecdysozoa</taxon>
        <taxon>Nematoda</taxon>
        <taxon>Chromadorea</taxon>
        <taxon>Rhabditida</taxon>
        <taxon>Rhabditina</taxon>
        <taxon>Rhabditomorpha</taxon>
        <taxon>Rhabditoidea</taxon>
        <taxon>Rhabditidae</taxon>
        <taxon>Mesorhabditinae</taxon>
        <taxon>Mesorhabditis</taxon>
    </lineage>
</organism>
<dbReference type="Proteomes" id="UP000887575">
    <property type="component" value="Unassembled WGS sequence"/>
</dbReference>
<evidence type="ECO:0000256" key="1">
    <source>
        <dbReference type="ARBA" id="ARBA00004141"/>
    </source>
</evidence>
<dbReference type="GO" id="GO:0016020">
    <property type="term" value="C:membrane"/>
    <property type="evidence" value="ECO:0007669"/>
    <property type="project" value="UniProtKB-SubCell"/>
</dbReference>
<evidence type="ECO:0000256" key="2">
    <source>
        <dbReference type="ARBA" id="ARBA00022692"/>
    </source>
</evidence>
<keyword evidence="4 5" id="KW-0472">Membrane</keyword>
<dbReference type="WBParaSite" id="MBELARI_LOCUS12215.1">
    <property type="protein sequence ID" value="MBELARI_LOCUS12215.1"/>
    <property type="gene ID" value="MBELARI_LOCUS12215"/>
</dbReference>
<protein>
    <recommendedName>
        <fullName evidence="10">Neurotransmitter-gated ion-channel ligand-binding domain-containing protein</fullName>
    </recommendedName>
</protein>
<evidence type="ECO:0000256" key="4">
    <source>
        <dbReference type="ARBA" id="ARBA00023136"/>
    </source>
</evidence>
<comment type="similarity">
    <text evidence="5">Belongs to the ligand-gated ion channel (TC 1.A.9) family.</text>
</comment>
<feature type="domain" description="Neurotransmitter-gated ion-channel ligand-binding" evidence="6">
    <location>
        <begin position="32"/>
        <end position="154"/>
    </location>
</feature>
<dbReference type="PRINTS" id="PR00252">
    <property type="entry name" value="NRIONCHANNEL"/>
</dbReference>
<dbReference type="GO" id="GO:0005230">
    <property type="term" value="F:extracellular ligand-gated monoatomic ion channel activity"/>
    <property type="evidence" value="ECO:0007669"/>
    <property type="project" value="InterPro"/>
</dbReference>
<dbReference type="CDD" id="cd19051">
    <property type="entry name" value="LGIC_TM_cation"/>
    <property type="match status" value="1"/>
</dbReference>
<evidence type="ECO:0008006" key="10">
    <source>
        <dbReference type="Google" id="ProtNLM"/>
    </source>
</evidence>
<dbReference type="InterPro" id="IPR006202">
    <property type="entry name" value="Neur_chan_lig-bd"/>
</dbReference>
<dbReference type="InterPro" id="IPR006201">
    <property type="entry name" value="Neur_channel"/>
</dbReference>
<dbReference type="Gene3D" id="2.70.170.10">
    <property type="entry name" value="Neurotransmitter-gated ion-channel ligand-binding domain"/>
    <property type="match status" value="1"/>
</dbReference>
<keyword evidence="5" id="KW-0407">Ion channel</keyword>
<dbReference type="PANTHER" id="PTHR18945">
    <property type="entry name" value="NEUROTRANSMITTER GATED ION CHANNEL"/>
    <property type="match status" value="1"/>
</dbReference>
<dbReference type="InterPro" id="IPR006029">
    <property type="entry name" value="Neurotrans-gated_channel_TM"/>
</dbReference>
<name>A0AAF3J2J6_9BILA</name>
<evidence type="ECO:0000313" key="9">
    <source>
        <dbReference type="WBParaSite" id="MBELARI_LOCUS12215.1"/>
    </source>
</evidence>
<comment type="caution">
    <text evidence="5">Lacks conserved residue(s) required for the propagation of feature annotation.</text>
</comment>